<evidence type="ECO:0000313" key="2">
    <source>
        <dbReference type="Proteomes" id="UP000818323"/>
    </source>
</evidence>
<protein>
    <submittedName>
        <fullName evidence="1">Uncharacterized protein</fullName>
    </submittedName>
</protein>
<evidence type="ECO:0000313" key="1">
    <source>
        <dbReference type="EMBL" id="NBJ26547.1"/>
    </source>
</evidence>
<gene>
    <name evidence="1" type="ORF">GR303_19570</name>
</gene>
<comment type="caution">
    <text evidence="1">The sequence shown here is derived from an EMBL/GenBank/DDBJ whole genome shotgun (WGS) entry which is preliminary data.</text>
</comment>
<dbReference type="Proteomes" id="UP000818323">
    <property type="component" value="Unassembled WGS sequence"/>
</dbReference>
<dbReference type="EMBL" id="JAAAXJ010000015">
    <property type="protein sequence ID" value="NBJ26547.1"/>
    <property type="molecule type" value="Genomic_DNA"/>
</dbReference>
<keyword evidence="2" id="KW-1185">Reference proteome</keyword>
<accession>A0ABW9Z1L0</accession>
<reference evidence="1 2" key="1">
    <citation type="submission" date="2020-01" db="EMBL/GenBank/DDBJ databases">
        <title>Microvirga sp. nov., an arsenate reduction bacterium isolated from Tibet hotspring sediments.</title>
        <authorList>
            <person name="Yuan C.-G."/>
        </authorList>
    </citation>
    <scope>NUCLEOTIDE SEQUENCE [LARGE SCALE GENOMIC DNA]</scope>
    <source>
        <strain evidence="1 2">SYSU G3D203</strain>
    </source>
</reference>
<organism evidence="1 2">
    <name type="scientific">Microvirga arsenatis</name>
    <dbReference type="NCBI Taxonomy" id="2692265"/>
    <lineage>
        <taxon>Bacteria</taxon>
        <taxon>Pseudomonadati</taxon>
        <taxon>Pseudomonadota</taxon>
        <taxon>Alphaproteobacteria</taxon>
        <taxon>Hyphomicrobiales</taxon>
        <taxon>Methylobacteriaceae</taxon>
        <taxon>Microvirga</taxon>
    </lineage>
</organism>
<dbReference type="RefSeq" id="WP_161725101.1">
    <property type="nucleotide sequence ID" value="NZ_JAAAXI010000016.1"/>
</dbReference>
<name>A0ABW9Z1L0_9HYPH</name>
<sequence length="90" mass="10847">MIDDDAITLFDMPDFDDTLIRLSNLLRMHRLCRRRTCRRNEGCQGGFGPPCYLQYRHLFADAVHCELDEYRAYWKEQRRRAKAQPAWEHS</sequence>
<proteinExistence type="predicted"/>